<evidence type="ECO:0000313" key="2">
    <source>
        <dbReference type="Proteomes" id="UP000035154"/>
    </source>
</evidence>
<dbReference type="SUPFAM" id="SSF82171">
    <property type="entry name" value="DPP6 N-terminal domain-like"/>
    <property type="match status" value="1"/>
</dbReference>
<name>A0A0G9KPV0_9BACT</name>
<gene>
    <name evidence="1" type="ORF">AF80_08650</name>
</gene>
<dbReference type="PATRIC" id="fig|1447263.3.peg.1684"/>
<proteinExistence type="predicted"/>
<dbReference type="Proteomes" id="UP000035154">
    <property type="component" value="Unassembled WGS sequence"/>
</dbReference>
<protein>
    <recommendedName>
        <fullName evidence="3">Lipoprotein</fullName>
    </recommendedName>
</protein>
<dbReference type="AlphaFoldDB" id="A0A0G9KPV0"/>
<dbReference type="RefSeq" id="WP_046998583.1">
    <property type="nucleotide sequence ID" value="NZ_JAIW01000059.1"/>
</dbReference>
<sequence>MKTYIEIFFLPLLIVFIFSGCSTKIFSSYKVEEVFAEKQVLVYDKTISISDNNFVHFLQFSPTNKDELAVSLRKNNRRDFDETTHFALIDLKNGKIKKDIELGENKDEYRAGFQYLDNGNKLYLKRAIYQPVTNPYANLDLNTGKLSSYYNYSCDEIIPKEYKNKEGVEAYCTGLYKSQNNIGIYIYRDKMNHKYGDGIVIYDENSLKTKKIITPDNKLNTDFGVDIISEDGKYALFKKYIYNDNKELINTHFIVYDIKNEKSIYIFDSPFSKYIGGEFFINRDTLVFNYFSGDILDKNRKHYIGIVNLATNEKKTIFECSNEKCFSGNKYNIDAYNLNNRYLIWQWFSIFYIFDIKDMKIVQQFKGNSLQYTVSKDYKKVAFNALDKIYIYNIMEE</sequence>
<dbReference type="PROSITE" id="PS51257">
    <property type="entry name" value="PROKAR_LIPOPROTEIN"/>
    <property type="match status" value="1"/>
</dbReference>
<evidence type="ECO:0008006" key="3">
    <source>
        <dbReference type="Google" id="ProtNLM"/>
    </source>
</evidence>
<dbReference type="EMBL" id="JAIW01000059">
    <property type="protein sequence ID" value="KLE08604.1"/>
    <property type="molecule type" value="Genomic_DNA"/>
</dbReference>
<evidence type="ECO:0000313" key="1">
    <source>
        <dbReference type="EMBL" id="KLE08604.1"/>
    </source>
</evidence>
<accession>A0A0G9KPV0</accession>
<reference evidence="1 2" key="1">
    <citation type="submission" date="2014-01" db="EMBL/GenBank/DDBJ databases">
        <title>Development of a Comparative Genomic Fingerprinting Assay for High Resolution Genotyping of Arcobacter butzleri.</title>
        <authorList>
            <person name="Webb A.L."/>
            <person name="Inglis G.D."/>
            <person name="Kruczkiewicz P."/>
            <person name="Selinger L.B."/>
            <person name="Taboada E.N."/>
        </authorList>
    </citation>
    <scope>NUCLEOTIDE SEQUENCE [LARGE SCALE GENOMIC DNA]</scope>
    <source>
        <strain evidence="1 2">L355</strain>
    </source>
</reference>
<organism evidence="1 2">
    <name type="scientific">Aliarcobacter butzleri L355</name>
    <dbReference type="NCBI Taxonomy" id="1447263"/>
    <lineage>
        <taxon>Bacteria</taxon>
        <taxon>Pseudomonadati</taxon>
        <taxon>Campylobacterota</taxon>
        <taxon>Epsilonproteobacteria</taxon>
        <taxon>Campylobacterales</taxon>
        <taxon>Arcobacteraceae</taxon>
        <taxon>Aliarcobacter</taxon>
    </lineage>
</organism>
<comment type="caution">
    <text evidence="1">The sequence shown here is derived from an EMBL/GenBank/DDBJ whole genome shotgun (WGS) entry which is preliminary data.</text>
</comment>